<dbReference type="PANTHER" id="PTHR33778:SF1">
    <property type="entry name" value="MAGNESIUM TRANSPORTER YHID-RELATED"/>
    <property type="match status" value="1"/>
</dbReference>
<feature type="transmembrane region" description="Helical" evidence="7">
    <location>
        <begin position="122"/>
        <end position="155"/>
    </location>
</feature>
<keyword evidence="5 7" id="KW-1133">Transmembrane helix</keyword>
<evidence type="ECO:0000256" key="7">
    <source>
        <dbReference type="SAM" id="Phobius"/>
    </source>
</evidence>
<feature type="domain" description="MgtC/SapB/SrpB/YhiD N-terminal" evidence="8">
    <location>
        <begin position="26"/>
        <end position="161"/>
    </location>
</feature>
<keyword evidence="3" id="KW-1003">Cell membrane</keyword>
<keyword evidence="6 7" id="KW-0472">Membrane</keyword>
<dbReference type="InterPro" id="IPR049177">
    <property type="entry name" value="MgtC_SapB_SrpB_YhiD_N"/>
</dbReference>
<name>A0A1G2CLC5_9BACT</name>
<sequence>MHLQIRIALLCYNNPMIDFSQMLTRLVVAMVLGAIIGLEREHVGKEVGIRTAMTVSAGAALFSIAGLMLPYIVATSADNLSEVIARNGGFLNVIANIVVGIGFLGAGIIIKNEDRVHGLTSAAIVWLTAAVGVLAGIGLIEFATAATLIVVTMLYVLRKLNVAEKVRGTVSKSG</sequence>
<dbReference type="Pfam" id="PF02308">
    <property type="entry name" value="MgtC"/>
    <property type="match status" value="1"/>
</dbReference>
<dbReference type="AlphaFoldDB" id="A0A1G2CLC5"/>
<evidence type="ECO:0000313" key="10">
    <source>
        <dbReference type="Proteomes" id="UP000176287"/>
    </source>
</evidence>
<protein>
    <recommendedName>
        <fullName evidence="8">MgtC/SapB/SrpB/YhiD N-terminal domain-containing protein</fullName>
    </recommendedName>
</protein>
<dbReference type="EMBL" id="MHKZ01000003">
    <property type="protein sequence ID" value="OGZ01228.1"/>
    <property type="molecule type" value="Genomic_DNA"/>
</dbReference>
<feature type="transmembrane region" description="Helical" evidence="7">
    <location>
        <begin position="22"/>
        <end position="39"/>
    </location>
</feature>
<evidence type="ECO:0000313" key="9">
    <source>
        <dbReference type="EMBL" id="OGZ01228.1"/>
    </source>
</evidence>
<accession>A0A1G2CLC5</accession>
<feature type="transmembrane region" description="Helical" evidence="7">
    <location>
        <begin position="51"/>
        <end position="73"/>
    </location>
</feature>
<gene>
    <name evidence="9" type="ORF">A3B13_00850</name>
</gene>
<feature type="transmembrane region" description="Helical" evidence="7">
    <location>
        <begin position="93"/>
        <end position="110"/>
    </location>
</feature>
<proteinExistence type="inferred from homology"/>
<evidence type="ECO:0000256" key="1">
    <source>
        <dbReference type="ARBA" id="ARBA00004651"/>
    </source>
</evidence>
<reference evidence="9 10" key="1">
    <citation type="journal article" date="2016" name="Nat. Commun.">
        <title>Thousands of microbial genomes shed light on interconnected biogeochemical processes in an aquifer system.</title>
        <authorList>
            <person name="Anantharaman K."/>
            <person name="Brown C.T."/>
            <person name="Hug L.A."/>
            <person name="Sharon I."/>
            <person name="Castelle C.J."/>
            <person name="Probst A.J."/>
            <person name="Thomas B.C."/>
            <person name="Singh A."/>
            <person name="Wilkins M.J."/>
            <person name="Karaoz U."/>
            <person name="Brodie E.L."/>
            <person name="Williams K.H."/>
            <person name="Hubbard S.S."/>
            <person name="Banfield J.F."/>
        </authorList>
    </citation>
    <scope>NUCLEOTIDE SEQUENCE [LARGE SCALE GENOMIC DNA]</scope>
</reference>
<keyword evidence="4 7" id="KW-0812">Transmembrane</keyword>
<dbReference type="InterPro" id="IPR003416">
    <property type="entry name" value="MgtC/SapB/SrpB/YhiD_fam"/>
</dbReference>
<comment type="caution">
    <text evidence="9">The sequence shown here is derived from an EMBL/GenBank/DDBJ whole genome shotgun (WGS) entry which is preliminary data.</text>
</comment>
<evidence type="ECO:0000259" key="8">
    <source>
        <dbReference type="Pfam" id="PF02308"/>
    </source>
</evidence>
<evidence type="ECO:0000256" key="2">
    <source>
        <dbReference type="ARBA" id="ARBA00009298"/>
    </source>
</evidence>
<evidence type="ECO:0000256" key="4">
    <source>
        <dbReference type="ARBA" id="ARBA00022692"/>
    </source>
</evidence>
<comment type="similarity">
    <text evidence="2">Belongs to the MgtC/SapB family.</text>
</comment>
<dbReference type="GO" id="GO:0005886">
    <property type="term" value="C:plasma membrane"/>
    <property type="evidence" value="ECO:0007669"/>
    <property type="project" value="UniProtKB-SubCell"/>
</dbReference>
<comment type="subcellular location">
    <subcellularLocation>
        <location evidence="1">Cell membrane</location>
        <topology evidence="1">Multi-pass membrane protein</topology>
    </subcellularLocation>
</comment>
<evidence type="ECO:0000256" key="3">
    <source>
        <dbReference type="ARBA" id="ARBA00022475"/>
    </source>
</evidence>
<evidence type="ECO:0000256" key="5">
    <source>
        <dbReference type="ARBA" id="ARBA00022989"/>
    </source>
</evidence>
<evidence type="ECO:0000256" key="6">
    <source>
        <dbReference type="ARBA" id="ARBA00023136"/>
    </source>
</evidence>
<dbReference type="Proteomes" id="UP000176287">
    <property type="component" value="Unassembled WGS sequence"/>
</dbReference>
<dbReference type="PANTHER" id="PTHR33778">
    <property type="entry name" value="PROTEIN MGTC"/>
    <property type="match status" value="1"/>
</dbReference>
<dbReference type="STRING" id="1798649.A3B13_00850"/>
<organism evidence="9 10">
    <name type="scientific">Candidatus Liptonbacteria bacterium RIFCSPLOWO2_01_FULL_45_15</name>
    <dbReference type="NCBI Taxonomy" id="1798649"/>
    <lineage>
        <taxon>Bacteria</taxon>
        <taxon>Candidatus Liptoniibacteriota</taxon>
    </lineage>
</organism>
<dbReference type="PRINTS" id="PR01837">
    <property type="entry name" value="MGTCSAPBPROT"/>
</dbReference>